<comment type="similarity">
    <text evidence="8">Belongs to the glycosyl hydrolase 18 family.</text>
</comment>
<dbReference type="Pfam" id="PF00787">
    <property type="entry name" value="PX"/>
    <property type="match status" value="1"/>
</dbReference>
<evidence type="ECO:0000256" key="4">
    <source>
        <dbReference type="ARBA" id="ARBA00023277"/>
    </source>
</evidence>
<evidence type="ECO:0000256" key="3">
    <source>
        <dbReference type="ARBA" id="ARBA00023024"/>
    </source>
</evidence>
<dbReference type="PANTHER" id="PTHR11177">
    <property type="entry name" value="CHITINASE"/>
    <property type="match status" value="1"/>
</dbReference>
<evidence type="ECO:0000256" key="2">
    <source>
        <dbReference type="ARBA" id="ARBA00022801"/>
    </source>
</evidence>
<sequence>MANKIISISRHTTSAIPRPHILYDLDVISFDGGVFQVTKRYSDFVKLHNALGDSLTLPPKRILATTFVPSAWVDDFLIAERKAGLTSYLNKLLALPEYNTSRLLQKFLSSSTYRVTVEVNLEDALPSTLSRQEALRIRKQLENTDSTAAATPIAAAYYPDWVDDTFPPEKLDYSKFDILFFAFATPNSNSGLNWDSGSQSILQRLVSTARSSGHGTKIVLSIGGWAGCYWFSQTMSTAANRTTFVNACVNAVNTYGLDGIDIDWEYPNQPGAGNPYTAADAANLLSFFTSLRTALGSSKVVSAAVTCLPFTGSNGSPLTNVAAYAAQLTYINIMNYDVWGASSNPGPNAPLGNLCGTSRQPQASAQAALNQWKAAGFPASKMLLGLPLYGYVSKSTATTLNGIAMPPPGLQVEEYRERVLNLPRRNPMAACPLPVQGEGEPNFLEGAHERAKKAPETVHTEAAAGDLSAYFGQQIPFNQIVALGALKKSGSVYVQTNGYTEGWDDCSDTPFLFDVSRKTVVTYDDTYSLADKALFAKQNGMAGCFTWSLDQDDNYALQNIIRSSLGKK</sequence>
<dbReference type="InterPro" id="IPR001223">
    <property type="entry name" value="Glyco_hydro18_cat"/>
</dbReference>
<keyword evidence="4" id="KW-0119">Carbohydrate metabolism</keyword>
<dbReference type="GO" id="GO:0000272">
    <property type="term" value="P:polysaccharide catabolic process"/>
    <property type="evidence" value="ECO:0007669"/>
    <property type="project" value="UniProtKB-KW"/>
</dbReference>
<dbReference type="GO" id="GO:0008061">
    <property type="term" value="F:chitin binding"/>
    <property type="evidence" value="ECO:0007669"/>
    <property type="project" value="InterPro"/>
</dbReference>
<dbReference type="GO" id="GO:0035091">
    <property type="term" value="F:phosphatidylinositol binding"/>
    <property type="evidence" value="ECO:0007669"/>
    <property type="project" value="InterPro"/>
</dbReference>
<reference evidence="11" key="1">
    <citation type="submission" date="2022-07" db="EMBL/GenBank/DDBJ databases">
        <title>Genome Sequence of Physisporinus lineatus.</title>
        <authorList>
            <person name="Buettner E."/>
        </authorList>
    </citation>
    <scope>NUCLEOTIDE SEQUENCE</scope>
    <source>
        <strain evidence="11">VT162</strain>
    </source>
</reference>
<feature type="domain" description="GH18" evidence="10">
    <location>
        <begin position="152"/>
        <end position="568"/>
    </location>
</feature>
<dbReference type="PROSITE" id="PS01095">
    <property type="entry name" value="GH18_1"/>
    <property type="match status" value="1"/>
</dbReference>
<keyword evidence="3" id="KW-0146">Chitin degradation</keyword>
<dbReference type="GO" id="GO:0006032">
    <property type="term" value="P:chitin catabolic process"/>
    <property type="evidence" value="ECO:0007669"/>
    <property type="project" value="UniProtKB-KW"/>
</dbReference>
<dbReference type="PROSITE" id="PS50195">
    <property type="entry name" value="PX"/>
    <property type="match status" value="1"/>
</dbReference>
<gene>
    <name evidence="11" type="ORF">NLI96_g2784</name>
</gene>
<evidence type="ECO:0000313" key="12">
    <source>
        <dbReference type="Proteomes" id="UP001212997"/>
    </source>
</evidence>
<dbReference type="InterPro" id="IPR017853">
    <property type="entry name" value="GH"/>
</dbReference>
<comment type="caution">
    <text evidence="11">The sequence shown here is derived from an EMBL/GenBank/DDBJ whole genome shotgun (WGS) entry which is preliminary data.</text>
</comment>
<dbReference type="InterPro" id="IPR001579">
    <property type="entry name" value="Glyco_hydro_18_chit_AS"/>
</dbReference>
<dbReference type="GO" id="GO:0008843">
    <property type="term" value="F:endochitinase activity"/>
    <property type="evidence" value="ECO:0007669"/>
    <property type="project" value="UniProtKB-EC"/>
</dbReference>
<evidence type="ECO:0000259" key="10">
    <source>
        <dbReference type="PROSITE" id="PS51910"/>
    </source>
</evidence>
<dbReference type="InterPro" id="IPR001683">
    <property type="entry name" value="PX_dom"/>
</dbReference>
<dbReference type="PROSITE" id="PS51910">
    <property type="entry name" value="GH18_2"/>
    <property type="match status" value="1"/>
</dbReference>
<dbReference type="PANTHER" id="PTHR11177:SF317">
    <property type="entry name" value="CHITINASE 12-RELATED"/>
    <property type="match status" value="1"/>
</dbReference>
<feature type="domain" description="PX" evidence="9">
    <location>
        <begin position="1"/>
        <end position="115"/>
    </location>
</feature>
<dbReference type="SMART" id="SM00312">
    <property type="entry name" value="PX"/>
    <property type="match status" value="1"/>
</dbReference>
<dbReference type="Gene3D" id="3.20.20.80">
    <property type="entry name" value="Glycosidases"/>
    <property type="match status" value="2"/>
</dbReference>
<comment type="catalytic activity">
    <reaction evidence="1">
        <text>Random endo-hydrolysis of N-acetyl-beta-D-glucosaminide (1-&gt;4)-beta-linkages in chitin and chitodextrins.</text>
        <dbReference type="EC" id="3.2.1.14"/>
    </reaction>
</comment>
<dbReference type="SUPFAM" id="SSF51445">
    <property type="entry name" value="(Trans)glycosidases"/>
    <property type="match status" value="1"/>
</dbReference>
<dbReference type="EMBL" id="JANAWD010000065">
    <property type="protein sequence ID" value="KAJ3488526.1"/>
    <property type="molecule type" value="Genomic_DNA"/>
</dbReference>
<protein>
    <recommendedName>
        <fullName evidence="13">Chitinase</fullName>
    </recommendedName>
</protein>
<keyword evidence="12" id="KW-1185">Reference proteome</keyword>
<evidence type="ECO:0000256" key="7">
    <source>
        <dbReference type="RuleBase" id="RU000489"/>
    </source>
</evidence>
<name>A0AAD5YJP4_9APHY</name>
<keyword evidence="5 7" id="KW-0326">Glycosidase</keyword>
<dbReference type="InterPro" id="IPR036871">
    <property type="entry name" value="PX_dom_sf"/>
</dbReference>
<evidence type="ECO:0000256" key="8">
    <source>
        <dbReference type="RuleBase" id="RU004453"/>
    </source>
</evidence>
<evidence type="ECO:0000256" key="6">
    <source>
        <dbReference type="ARBA" id="ARBA00023326"/>
    </source>
</evidence>
<proteinExistence type="inferred from homology"/>
<evidence type="ECO:0008006" key="13">
    <source>
        <dbReference type="Google" id="ProtNLM"/>
    </source>
</evidence>
<evidence type="ECO:0000256" key="5">
    <source>
        <dbReference type="ARBA" id="ARBA00023295"/>
    </source>
</evidence>
<dbReference type="CDD" id="cd06093">
    <property type="entry name" value="PX_domain"/>
    <property type="match status" value="1"/>
</dbReference>
<dbReference type="InterPro" id="IPR050314">
    <property type="entry name" value="Glycosyl_Hydrlase_18"/>
</dbReference>
<keyword evidence="6" id="KW-0624">Polysaccharide degradation</keyword>
<accession>A0AAD5YJP4</accession>
<dbReference type="SUPFAM" id="SSF64268">
    <property type="entry name" value="PX domain"/>
    <property type="match status" value="1"/>
</dbReference>
<dbReference type="GO" id="GO:0005576">
    <property type="term" value="C:extracellular region"/>
    <property type="evidence" value="ECO:0007669"/>
    <property type="project" value="TreeGrafter"/>
</dbReference>
<dbReference type="AlphaFoldDB" id="A0AAD5YJP4"/>
<dbReference type="Gene3D" id="3.30.1520.10">
    <property type="entry name" value="Phox-like domain"/>
    <property type="match status" value="1"/>
</dbReference>
<evidence type="ECO:0000256" key="1">
    <source>
        <dbReference type="ARBA" id="ARBA00000822"/>
    </source>
</evidence>
<dbReference type="Pfam" id="PF00704">
    <property type="entry name" value="Glyco_hydro_18"/>
    <property type="match status" value="1"/>
</dbReference>
<dbReference type="InterPro" id="IPR011583">
    <property type="entry name" value="Chitinase_II/V-like_cat"/>
</dbReference>
<organism evidence="11 12">
    <name type="scientific">Meripilus lineatus</name>
    <dbReference type="NCBI Taxonomy" id="2056292"/>
    <lineage>
        <taxon>Eukaryota</taxon>
        <taxon>Fungi</taxon>
        <taxon>Dikarya</taxon>
        <taxon>Basidiomycota</taxon>
        <taxon>Agaricomycotina</taxon>
        <taxon>Agaricomycetes</taxon>
        <taxon>Polyporales</taxon>
        <taxon>Meripilaceae</taxon>
        <taxon>Meripilus</taxon>
    </lineage>
</organism>
<keyword evidence="2 7" id="KW-0378">Hydrolase</keyword>
<dbReference type="SMART" id="SM00636">
    <property type="entry name" value="Glyco_18"/>
    <property type="match status" value="1"/>
</dbReference>
<dbReference type="Proteomes" id="UP001212997">
    <property type="component" value="Unassembled WGS sequence"/>
</dbReference>
<evidence type="ECO:0000313" key="11">
    <source>
        <dbReference type="EMBL" id="KAJ3488526.1"/>
    </source>
</evidence>
<evidence type="ECO:0000259" key="9">
    <source>
        <dbReference type="PROSITE" id="PS50195"/>
    </source>
</evidence>